<gene>
    <name evidence="2" type="ORF">EV383_3522</name>
</gene>
<dbReference type="Proteomes" id="UP000291591">
    <property type="component" value="Unassembled WGS sequence"/>
</dbReference>
<feature type="domain" description="Methyltransferase type 11" evidence="1">
    <location>
        <begin position="62"/>
        <end position="150"/>
    </location>
</feature>
<dbReference type="AlphaFoldDB" id="A0A4Q7UXW1"/>
<sequence>MGTNGETPMEAEFDTVARWTEGVVQDLGPEYAIPAGCRGSASPAGLDWLLSTCGIGAGTRLVDVGGGVGGPAGYAVEHTGASPVVADPMVGACRSASRLFGLPAVVADGGRLPFTDGAADAVWCLGVVCTMDDKDALLTEIHRVLRADGPLGLLVVVGDEERPAGAPEGNTFPTSDSLRELLRDNGFDLRAEVDVDDLPEPPADWTRRTEEFGEALERAHGDDPRFVEAKDQSQRLATLAEDGHVVVRLLHAVRQ</sequence>
<dbReference type="Pfam" id="PF08241">
    <property type="entry name" value="Methyltransf_11"/>
    <property type="match status" value="1"/>
</dbReference>
<keyword evidence="3" id="KW-1185">Reference proteome</keyword>
<dbReference type="EMBL" id="SHKL01000001">
    <property type="protein sequence ID" value="RZT86625.1"/>
    <property type="molecule type" value="Genomic_DNA"/>
</dbReference>
<comment type="caution">
    <text evidence="2">The sequence shown here is derived from an EMBL/GenBank/DDBJ whole genome shotgun (WGS) entry which is preliminary data.</text>
</comment>
<dbReference type="RefSeq" id="WP_130290893.1">
    <property type="nucleotide sequence ID" value="NZ_SHKL01000001.1"/>
</dbReference>
<dbReference type="GO" id="GO:0032259">
    <property type="term" value="P:methylation"/>
    <property type="evidence" value="ECO:0007669"/>
    <property type="project" value="UniProtKB-KW"/>
</dbReference>
<keyword evidence="2" id="KW-0808">Transferase</keyword>
<evidence type="ECO:0000259" key="1">
    <source>
        <dbReference type="Pfam" id="PF08241"/>
    </source>
</evidence>
<dbReference type="SUPFAM" id="SSF53335">
    <property type="entry name" value="S-adenosyl-L-methionine-dependent methyltransferases"/>
    <property type="match status" value="1"/>
</dbReference>
<dbReference type="GO" id="GO:0008757">
    <property type="term" value="F:S-adenosylmethionine-dependent methyltransferase activity"/>
    <property type="evidence" value="ECO:0007669"/>
    <property type="project" value="InterPro"/>
</dbReference>
<keyword evidence="2" id="KW-0489">Methyltransferase</keyword>
<dbReference type="InterPro" id="IPR013216">
    <property type="entry name" value="Methyltransf_11"/>
</dbReference>
<evidence type="ECO:0000313" key="2">
    <source>
        <dbReference type="EMBL" id="RZT86625.1"/>
    </source>
</evidence>
<reference evidence="2 3" key="1">
    <citation type="submission" date="2019-02" db="EMBL/GenBank/DDBJ databases">
        <title>Sequencing the genomes of 1000 actinobacteria strains.</title>
        <authorList>
            <person name="Klenk H.-P."/>
        </authorList>
    </citation>
    <scope>NUCLEOTIDE SEQUENCE [LARGE SCALE GENOMIC DNA]</scope>
    <source>
        <strain evidence="2 3">DSM 45779</strain>
    </source>
</reference>
<dbReference type="OrthoDB" id="5177196at2"/>
<evidence type="ECO:0000313" key="3">
    <source>
        <dbReference type="Proteomes" id="UP000291591"/>
    </source>
</evidence>
<protein>
    <submittedName>
        <fullName evidence="2">Methyltransferase family protein</fullName>
    </submittedName>
</protein>
<organism evidence="2 3">
    <name type="scientific">Pseudonocardia sediminis</name>
    <dbReference type="NCBI Taxonomy" id="1397368"/>
    <lineage>
        <taxon>Bacteria</taxon>
        <taxon>Bacillati</taxon>
        <taxon>Actinomycetota</taxon>
        <taxon>Actinomycetes</taxon>
        <taxon>Pseudonocardiales</taxon>
        <taxon>Pseudonocardiaceae</taxon>
        <taxon>Pseudonocardia</taxon>
    </lineage>
</organism>
<dbReference type="Gene3D" id="3.40.50.150">
    <property type="entry name" value="Vaccinia Virus protein VP39"/>
    <property type="match status" value="1"/>
</dbReference>
<dbReference type="InterPro" id="IPR029063">
    <property type="entry name" value="SAM-dependent_MTases_sf"/>
</dbReference>
<proteinExistence type="predicted"/>
<accession>A0A4Q7UXW1</accession>
<name>A0A4Q7UXW1_PSEST</name>